<name>A0A1V6C8W7_UNCT6</name>
<evidence type="ECO:0000313" key="1">
    <source>
        <dbReference type="EMBL" id="OQB73319.1"/>
    </source>
</evidence>
<reference evidence="1" key="1">
    <citation type="submission" date="2017-02" db="EMBL/GenBank/DDBJ databases">
        <title>Delving into the versatile metabolic prowess of the omnipresent phylum Bacteroidetes.</title>
        <authorList>
            <person name="Nobu M.K."/>
            <person name="Mei R."/>
            <person name="Narihiro T."/>
            <person name="Kuroda K."/>
            <person name="Liu W.-T."/>
        </authorList>
    </citation>
    <scope>NUCLEOTIDE SEQUENCE</scope>
    <source>
        <strain evidence="1">ADurb.Bin131</strain>
    </source>
</reference>
<dbReference type="EMBL" id="MWDQ01000086">
    <property type="protein sequence ID" value="OQB73319.1"/>
    <property type="molecule type" value="Genomic_DNA"/>
</dbReference>
<accession>A0A1V6C8W7</accession>
<sequence length="307" mass="34973">MGMRLGQYSSSALSRNWVREIPSVAYCVYLASKGDYVYVQGSSEGSVQKRRRTDGNLIWQKDMMIDVGEIAQVNNTNIAVDCNYNIYTTKDCYLYKYDENGNLIWDIKVEDTVGGGRTIIFSVSADGTRIMLRSVNRTKIYSYKTIDGTKDVEFTPEIPNYTIYSIYYGEYDSNNNFIIDIYKLDGQRFILKYNSTGTERLWYNWISSGYINLGGKPIAVDKEDNVWSFRVENKVRKLVKFSRSTGNIMCSASDEGTILVALSNGDIVTASLQDNVLTLNRFNTNAELQKTETYDGVTALYRMDMTI</sequence>
<dbReference type="InterPro" id="IPR015943">
    <property type="entry name" value="WD40/YVTN_repeat-like_dom_sf"/>
</dbReference>
<organism evidence="1">
    <name type="scientific">candidate division TA06 bacterium ADurb.Bin131</name>
    <dbReference type="NCBI Taxonomy" id="1852827"/>
    <lineage>
        <taxon>Bacteria</taxon>
        <taxon>Bacteria division TA06</taxon>
    </lineage>
</organism>
<dbReference type="SUPFAM" id="SSF50998">
    <property type="entry name" value="Quinoprotein alcohol dehydrogenase-like"/>
    <property type="match status" value="1"/>
</dbReference>
<dbReference type="Gene3D" id="2.130.10.10">
    <property type="entry name" value="YVTN repeat-like/Quinoprotein amine dehydrogenase"/>
    <property type="match status" value="1"/>
</dbReference>
<comment type="caution">
    <text evidence="1">The sequence shown here is derived from an EMBL/GenBank/DDBJ whole genome shotgun (WGS) entry which is preliminary data.</text>
</comment>
<dbReference type="Proteomes" id="UP000485562">
    <property type="component" value="Unassembled WGS sequence"/>
</dbReference>
<dbReference type="AlphaFoldDB" id="A0A1V6C8W7"/>
<gene>
    <name evidence="1" type="primary">bamB</name>
    <name evidence="1" type="ORF">BWX89_01017</name>
</gene>
<protein>
    <submittedName>
        <fullName evidence="1">Outer membrane protein assembly factor BamB</fullName>
    </submittedName>
</protein>
<proteinExistence type="predicted"/>
<dbReference type="InterPro" id="IPR011047">
    <property type="entry name" value="Quinoprotein_ADH-like_sf"/>
</dbReference>